<evidence type="ECO:0000313" key="5">
    <source>
        <dbReference type="EMBL" id="KAJ6027463.1"/>
    </source>
</evidence>
<evidence type="ECO:0000313" key="6">
    <source>
        <dbReference type="Proteomes" id="UP001219568"/>
    </source>
</evidence>
<dbReference type="InterPro" id="IPR051209">
    <property type="entry name" value="FAD-bind_Monooxygenase_sf"/>
</dbReference>
<comment type="caution">
    <text evidence="5">The sequence shown here is derived from an EMBL/GenBank/DDBJ whole genome shotgun (WGS) entry which is preliminary data.</text>
</comment>
<keyword evidence="4" id="KW-0274">FAD</keyword>
<sequence>MNLDADILDNDYIRTLRNPRIKLINDSIAQVSSNSVVIGLGNKYPADFIIVDFGDGIRVHAIEARRYDRQDDQGGIGAYKTVAMNEFPNIFYLLGPNSGSGHTSVLFAIECSVNPASIVEVSKGAEVEWYNTIQTALSKTVLTRTYSS</sequence>
<protein>
    <submittedName>
        <fullName evidence="5">Monooxygenase</fullName>
    </submittedName>
</protein>
<name>A0AAD6N406_PENCN</name>
<evidence type="ECO:0000256" key="2">
    <source>
        <dbReference type="ARBA" id="ARBA00010139"/>
    </source>
</evidence>
<comment type="cofactor">
    <cofactor evidence="1">
        <name>FAD</name>
        <dbReference type="ChEBI" id="CHEBI:57692"/>
    </cofactor>
</comment>
<keyword evidence="3" id="KW-0285">Flavoprotein</keyword>
<evidence type="ECO:0000256" key="4">
    <source>
        <dbReference type="ARBA" id="ARBA00022827"/>
    </source>
</evidence>
<dbReference type="PANTHER" id="PTHR42877:SF5">
    <property type="entry name" value="L-ORNITHINE N(5)-MONOOXYGENASE-RELATED"/>
    <property type="match status" value="1"/>
</dbReference>
<dbReference type="AlphaFoldDB" id="A0AAD6N406"/>
<feature type="non-terminal residue" evidence="5">
    <location>
        <position position="148"/>
    </location>
</feature>
<dbReference type="EMBL" id="JAQJZL010000015">
    <property type="protein sequence ID" value="KAJ6027463.1"/>
    <property type="molecule type" value="Genomic_DNA"/>
</dbReference>
<dbReference type="InterPro" id="IPR036188">
    <property type="entry name" value="FAD/NAD-bd_sf"/>
</dbReference>
<keyword evidence="5" id="KW-0503">Monooxygenase</keyword>
<dbReference type="PANTHER" id="PTHR42877">
    <property type="entry name" value="L-ORNITHINE N(5)-MONOOXYGENASE-RELATED"/>
    <property type="match status" value="1"/>
</dbReference>
<evidence type="ECO:0000256" key="3">
    <source>
        <dbReference type="ARBA" id="ARBA00022630"/>
    </source>
</evidence>
<proteinExistence type="inferred from homology"/>
<organism evidence="5 6">
    <name type="scientific">Penicillium canescens</name>
    <dbReference type="NCBI Taxonomy" id="5083"/>
    <lineage>
        <taxon>Eukaryota</taxon>
        <taxon>Fungi</taxon>
        <taxon>Dikarya</taxon>
        <taxon>Ascomycota</taxon>
        <taxon>Pezizomycotina</taxon>
        <taxon>Eurotiomycetes</taxon>
        <taxon>Eurotiomycetidae</taxon>
        <taxon>Eurotiales</taxon>
        <taxon>Aspergillaceae</taxon>
        <taxon>Penicillium</taxon>
    </lineage>
</organism>
<dbReference type="GO" id="GO:0004497">
    <property type="term" value="F:monooxygenase activity"/>
    <property type="evidence" value="ECO:0007669"/>
    <property type="project" value="UniProtKB-KW"/>
</dbReference>
<evidence type="ECO:0000256" key="1">
    <source>
        <dbReference type="ARBA" id="ARBA00001974"/>
    </source>
</evidence>
<keyword evidence="6" id="KW-1185">Reference proteome</keyword>
<accession>A0AAD6N406</accession>
<reference evidence="5" key="1">
    <citation type="journal article" date="2023" name="IMA Fungus">
        <title>Comparative genomic study of the Penicillium genus elucidates a diverse pangenome and 15 lateral gene transfer events.</title>
        <authorList>
            <person name="Petersen C."/>
            <person name="Sorensen T."/>
            <person name="Nielsen M.R."/>
            <person name="Sondergaard T.E."/>
            <person name="Sorensen J.L."/>
            <person name="Fitzpatrick D.A."/>
            <person name="Frisvad J.C."/>
            <person name="Nielsen K.L."/>
        </authorList>
    </citation>
    <scope>NUCLEOTIDE SEQUENCE</scope>
    <source>
        <strain evidence="5">IBT 15450</strain>
    </source>
</reference>
<gene>
    <name evidence="5" type="ORF">N7460_012280</name>
</gene>
<dbReference type="Proteomes" id="UP001219568">
    <property type="component" value="Unassembled WGS sequence"/>
</dbReference>
<dbReference type="Gene3D" id="3.50.50.60">
    <property type="entry name" value="FAD/NAD(P)-binding domain"/>
    <property type="match status" value="1"/>
</dbReference>
<reference evidence="5" key="2">
    <citation type="submission" date="2023-01" db="EMBL/GenBank/DDBJ databases">
        <authorList>
            <person name="Petersen C."/>
        </authorList>
    </citation>
    <scope>NUCLEOTIDE SEQUENCE</scope>
    <source>
        <strain evidence="5">IBT 15450</strain>
    </source>
</reference>
<comment type="similarity">
    <text evidence="2">Belongs to the FAD-binding monooxygenase family.</text>
</comment>
<keyword evidence="5" id="KW-0560">Oxidoreductase</keyword>